<accession>A0A4Z2G986</accession>
<proteinExistence type="predicted"/>
<feature type="region of interest" description="Disordered" evidence="1">
    <location>
        <begin position="24"/>
        <end position="48"/>
    </location>
</feature>
<evidence type="ECO:0000256" key="1">
    <source>
        <dbReference type="SAM" id="MobiDB-lite"/>
    </source>
</evidence>
<organism evidence="2 3">
    <name type="scientific">Liparis tanakae</name>
    <name type="common">Tanaka's snailfish</name>
    <dbReference type="NCBI Taxonomy" id="230148"/>
    <lineage>
        <taxon>Eukaryota</taxon>
        <taxon>Metazoa</taxon>
        <taxon>Chordata</taxon>
        <taxon>Craniata</taxon>
        <taxon>Vertebrata</taxon>
        <taxon>Euteleostomi</taxon>
        <taxon>Actinopterygii</taxon>
        <taxon>Neopterygii</taxon>
        <taxon>Teleostei</taxon>
        <taxon>Neoteleostei</taxon>
        <taxon>Acanthomorphata</taxon>
        <taxon>Eupercaria</taxon>
        <taxon>Perciformes</taxon>
        <taxon>Cottioidei</taxon>
        <taxon>Cottales</taxon>
        <taxon>Liparidae</taxon>
        <taxon>Liparis</taxon>
    </lineage>
</organism>
<evidence type="ECO:0000313" key="3">
    <source>
        <dbReference type="Proteomes" id="UP000314294"/>
    </source>
</evidence>
<gene>
    <name evidence="2" type="ORF">EYF80_039713</name>
</gene>
<keyword evidence="3" id="KW-1185">Reference proteome</keyword>
<dbReference type="AlphaFoldDB" id="A0A4Z2G986"/>
<reference evidence="2 3" key="1">
    <citation type="submission" date="2019-03" db="EMBL/GenBank/DDBJ databases">
        <title>First draft genome of Liparis tanakae, snailfish: a comprehensive survey of snailfish specific genes.</title>
        <authorList>
            <person name="Kim W."/>
            <person name="Song I."/>
            <person name="Jeong J.-H."/>
            <person name="Kim D."/>
            <person name="Kim S."/>
            <person name="Ryu S."/>
            <person name="Song J.Y."/>
            <person name="Lee S.K."/>
        </authorList>
    </citation>
    <scope>NUCLEOTIDE SEQUENCE [LARGE SCALE GENOMIC DNA]</scope>
    <source>
        <tissue evidence="2">Muscle</tissue>
    </source>
</reference>
<sequence length="60" mass="6659">MEHERFSVSFLRAEQLTGKHLDHPAFSQHATGHTETATGSKGNLIPHFSPSLAETTFCQH</sequence>
<dbReference type="EMBL" id="SRLO01000631">
    <property type="protein sequence ID" value="TNN50107.1"/>
    <property type="molecule type" value="Genomic_DNA"/>
</dbReference>
<comment type="caution">
    <text evidence="2">The sequence shown here is derived from an EMBL/GenBank/DDBJ whole genome shotgun (WGS) entry which is preliminary data.</text>
</comment>
<name>A0A4Z2G986_9TELE</name>
<dbReference type="Proteomes" id="UP000314294">
    <property type="component" value="Unassembled WGS sequence"/>
</dbReference>
<protein>
    <submittedName>
        <fullName evidence="2">Uncharacterized protein</fullName>
    </submittedName>
</protein>
<feature type="compositionally biased region" description="Polar residues" evidence="1">
    <location>
        <begin position="28"/>
        <end position="41"/>
    </location>
</feature>
<evidence type="ECO:0000313" key="2">
    <source>
        <dbReference type="EMBL" id="TNN50107.1"/>
    </source>
</evidence>